<sequence>MRQRQASQLLHNKFVLILGGSVQRSMYKDLVLLLQKENYLSVSQLKTKGELSFEHDHLVEGGQLCPRSNSTEYREVRQFRSDHHLVRFYFLTRVFSSYVESILDDYQSGLKPDILIVNSCIWDISRYERAWVPQYKENLHRFFEQIKATMPPECLVIWLLTMPLGKKIVGGFLVPEIAHMARTLRKDVIHANFYSSRLADAYGFDVFDLHFQFRHRLEHREADGIHWNALAHRHITCLVLEHVAWAWGVESRPAPPVHREDRRGYDDRQPIRSSWPHHNVPQDLVSGGNTMAPRDVATFNFGRRVTPPLTEHSQVHRRQMSPPGCFHPRPLSPQNQHINRRPFPGFLSAERLSDGRPRPNPRGYQPQRTRDLCRQQVDLRTIMCELTAPPDAGTLPHSQSDAAHSRHARGAEQRVEPDWYQGDAEEQYTVHRGSPVQHHQALSTVNWHPLHHTRQHPGGGFRDGDWAPQRRSTPSHSRPFVRSPRTSGVTVHLYHRQRNDLMPCYNGFER</sequence>
<evidence type="ECO:0000313" key="3">
    <source>
        <dbReference type="EMBL" id="KAL0970485.1"/>
    </source>
</evidence>
<comment type="caution">
    <text evidence="3">The sequence shown here is derived from an EMBL/GenBank/DDBJ whole genome shotgun (WGS) entry which is preliminary data.</text>
</comment>
<accession>A0ABD0WFN1</accession>
<feature type="region of interest" description="Disordered" evidence="2">
    <location>
        <begin position="389"/>
        <end position="420"/>
    </location>
</feature>
<feature type="region of interest" description="Disordered" evidence="2">
    <location>
        <begin position="450"/>
        <end position="488"/>
    </location>
</feature>
<dbReference type="PANTHER" id="PTHR14469">
    <property type="entry name" value="SARCOMA ANTIGEN NY-SAR-23"/>
    <property type="match status" value="1"/>
</dbReference>
<name>A0ABD0WFN1_UMBPY</name>
<evidence type="ECO:0000313" key="4">
    <source>
        <dbReference type="Proteomes" id="UP001557470"/>
    </source>
</evidence>
<proteinExistence type="inferred from homology"/>
<organism evidence="3 4">
    <name type="scientific">Umbra pygmaea</name>
    <name type="common">Eastern mudminnow</name>
    <dbReference type="NCBI Taxonomy" id="75934"/>
    <lineage>
        <taxon>Eukaryota</taxon>
        <taxon>Metazoa</taxon>
        <taxon>Chordata</taxon>
        <taxon>Craniata</taxon>
        <taxon>Vertebrata</taxon>
        <taxon>Euteleostomi</taxon>
        <taxon>Actinopterygii</taxon>
        <taxon>Neopterygii</taxon>
        <taxon>Teleostei</taxon>
        <taxon>Protacanthopterygii</taxon>
        <taxon>Esociformes</taxon>
        <taxon>Umbridae</taxon>
        <taxon>Umbra</taxon>
    </lineage>
</organism>
<keyword evidence="4" id="KW-1185">Reference proteome</keyword>
<dbReference type="AlphaFoldDB" id="A0ABD0WFN1"/>
<dbReference type="Proteomes" id="UP001557470">
    <property type="component" value="Unassembled WGS sequence"/>
</dbReference>
<dbReference type="SUPFAM" id="SSF52266">
    <property type="entry name" value="SGNH hydrolase"/>
    <property type="match status" value="1"/>
</dbReference>
<dbReference type="PANTHER" id="PTHR14469:SF0">
    <property type="entry name" value="FAMILY WITH SEQUENCE SIMILARITY 113"/>
    <property type="match status" value="1"/>
</dbReference>
<evidence type="ECO:0000256" key="1">
    <source>
        <dbReference type="ARBA" id="ARBA00037957"/>
    </source>
</evidence>
<gene>
    <name evidence="3" type="ORF">UPYG_G00242690</name>
</gene>
<feature type="region of interest" description="Disordered" evidence="2">
    <location>
        <begin position="256"/>
        <end position="289"/>
    </location>
</feature>
<comment type="similarity">
    <text evidence="1">Belongs to the PC-esterase family.</text>
</comment>
<feature type="compositionally biased region" description="Basic and acidic residues" evidence="2">
    <location>
        <begin position="257"/>
        <end position="270"/>
    </location>
</feature>
<evidence type="ECO:0008006" key="5">
    <source>
        <dbReference type="Google" id="ProtNLM"/>
    </source>
</evidence>
<dbReference type="Gene3D" id="3.40.50.1110">
    <property type="entry name" value="SGNH hydrolase"/>
    <property type="match status" value="1"/>
</dbReference>
<dbReference type="InterPro" id="IPR036514">
    <property type="entry name" value="SGNH_hydro_sf"/>
</dbReference>
<evidence type="ECO:0000256" key="2">
    <source>
        <dbReference type="SAM" id="MobiDB-lite"/>
    </source>
</evidence>
<feature type="region of interest" description="Disordered" evidence="2">
    <location>
        <begin position="307"/>
        <end position="371"/>
    </location>
</feature>
<dbReference type="EMBL" id="JAGEUA010000007">
    <property type="protein sequence ID" value="KAL0970485.1"/>
    <property type="molecule type" value="Genomic_DNA"/>
</dbReference>
<reference evidence="3 4" key="1">
    <citation type="submission" date="2024-06" db="EMBL/GenBank/DDBJ databases">
        <authorList>
            <person name="Pan Q."/>
            <person name="Wen M."/>
            <person name="Jouanno E."/>
            <person name="Zahm M."/>
            <person name="Klopp C."/>
            <person name="Cabau C."/>
            <person name="Louis A."/>
            <person name="Berthelot C."/>
            <person name="Parey E."/>
            <person name="Roest Crollius H."/>
            <person name="Montfort J."/>
            <person name="Robinson-Rechavi M."/>
            <person name="Bouchez O."/>
            <person name="Lampietro C."/>
            <person name="Lopez Roques C."/>
            <person name="Donnadieu C."/>
            <person name="Postlethwait J."/>
            <person name="Bobe J."/>
            <person name="Verreycken H."/>
            <person name="Guiguen Y."/>
        </authorList>
    </citation>
    <scope>NUCLEOTIDE SEQUENCE [LARGE SCALE GENOMIC DNA]</scope>
    <source>
        <strain evidence="3">Up_M1</strain>
        <tissue evidence="3">Testis</tissue>
    </source>
</reference>
<protein>
    <recommendedName>
        <fullName evidence="5">PC-esterase domain-containing protein 1A</fullName>
    </recommendedName>
</protein>